<feature type="compositionally biased region" description="Polar residues" evidence="1">
    <location>
        <begin position="10"/>
        <end position="20"/>
    </location>
</feature>
<evidence type="ECO:0000313" key="2">
    <source>
        <dbReference type="EMBL" id="KZV55120.1"/>
    </source>
</evidence>
<keyword evidence="3" id="KW-1185">Reference proteome</keyword>
<dbReference type="AlphaFoldDB" id="A0A2Z7D7Q1"/>
<gene>
    <name evidence="2" type="ORF">F511_24119</name>
</gene>
<reference evidence="2 3" key="1">
    <citation type="journal article" date="2015" name="Proc. Natl. Acad. Sci. U.S.A.">
        <title>The resurrection genome of Boea hygrometrica: A blueprint for survival of dehydration.</title>
        <authorList>
            <person name="Xiao L."/>
            <person name="Yang G."/>
            <person name="Zhang L."/>
            <person name="Yang X."/>
            <person name="Zhao S."/>
            <person name="Ji Z."/>
            <person name="Zhou Q."/>
            <person name="Hu M."/>
            <person name="Wang Y."/>
            <person name="Chen M."/>
            <person name="Xu Y."/>
            <person name="Jin H."/>
            <person name="Xiao X."/>
            <person name="Hu G."/>
            <person name="Bao F."/>
            <person name="Hu Y."/>
            <person name="Wan P."/>
            <person name="Li L."/>
            <person name="Deng X."/>
            <person name="Kuang T."/>
            <person name="Xiang C."/>
            <person name="Zhu J.K."/>
            <person name="Oliver M.J."/>
            <person name="He Y."/>
        </authorList>
    </citation>
    <scope>NUCLEOTIDE SEQUENCE [LARGE SCALE GENOMIC DNA]</scope>
    <source>
        <strain evidence="3">cv. XS01</strain>
    </source>
</reference>
<accession>A0A2Z7D7Q1</accession>
<evidence type="ECO:0000256" key="1">
    <source>
        <dbReference type="SAM" id="MobiDB-lite"/>
    </source>
</evidence>
<organism evidence="2 3">
    <name type="scientific">Dorcoceras hygrometricum</name>
    <dbReference type="NCBI Taxonomy" id="472368"/>
    <lineage>
        <taxon>Eukaryota</taxon>
        <taxon>Viridiplantae</taxon>
        <taxon>Streptophyta</taxon>
        <taxon>Embryophyta</taxon>
        <taxon>Tracheophyta</taxon>
        <taxon>Spermatophyta</taxon>
        <taxon>Magnoliopsida</taxon>
        <taxon>eudicotyledons</taxon>
        <taxon>Gunneridae</taxon>
        <taxon>Pentapetalae</taxon>
        <taxon>asterids</taxon>
        <taxon>lamiids</taxon>
        <taxon>Lamiales</taxon>
        <taxon>Gesneriaceae</taxon>
        <taxon>Didymocarpoideae</taxon>
        <taxon>Trichosporeae</taxon>
        <taxon>Loxocarpinae</taxon>
        <taxon>Dorcoceras</taxon>
    </lineage>
</organism>
<dbReference type="EMBL" id="KQ989009">
    <property type="protein sequence ID" value="KZV55120.1"/>
    <property type="molecule type" value="Genomic_DNA"/>
</dbReference>
<sequence length="309" mass="32670">MLRAALGSTPAATSATHGAGCTNQWRNSSFLAGHSTLDLARHSGEGGGNSRPPHAQQLRGLLSDAAPSSSSHARPARMVAACACARGGREGPPHAAAAGGRIQLAVGPQPLWLRNHKSGLAHRIMVKRLATSPHDLLGITNSARKNHLVVVSVQYGPFNPYIPIRSTTIGKSRVAIDPIAMHTSWRSNSDIASVASPSQLGGRHSNPAVTTPMIALDFSGTTHLSSSHNVALNQVINQSVNQAQDNQPSRFITLNTAMSTLKVVRVAPIRTSILKIYLTDFKTGAANPRSNQPDFCKRHGTPQPAQICS</sequence>
<feature type="region of interest" description="Disordered" evidence="1">
    <location>
        <begin position="1"/>
        <end position="20"/>
    </location>
</feature>
<name>A0A2Z7D7Q1_9LAMI</name>
<dbReference type="Proteomes" id="UP000250235">
    <property type="component" value="Unassembled WGS sequence"/>
</dbReference>
<proteinExistence type="predicted"/>
<feature type="region of interest" description="Disordered" evidence="1">
    <location>
        <begin position="288"/>
        <end position="309"/>
    </location>
</feature>
<protein>
    <submittedName>
        <fullName evidence="2">Uncharacterized protein</fullName>
    </submittedName>
</protein>
<evidence type="ECO:0000313" key="3">
    <source>
        <dbReference type="Proteomes" id="UP000250235"/>
    </source>
</evidence>